<organism evidence="4 5">
    <name type="scientific">Paramecium sonneborni</name>
    <dbReference type="NCBI Taxonomy" id="65129"/>
    <lineage>
        <taxon>Eukaryota</taxon>
        <taxon>Sar</taxon>
        <taxon>Alveolata</taxon>
        <taxon>Ciliophora</taxon>
        <taxon>Intramacronucleata</taxon>
        <taxon>Oligohymenophorea</taxon>
        <taxon>Peniculida</taxon>
        <taxon>Parameciidae</taxon>
        <taxon>Paramecium</taxon>
    </lineage>
</organism>
<dbReference type="Pfam" id="PF01508">
    <property type="entry name" value="Paramecium_SA"/>
    <property type="match status" value="2"/>
</dbReference>
<evidence type="ECO:0000256" key="1">
    <source>
        <dbReference type="ARBA" id="ARBA00022729"/>
    </source>
</evidence>
<dbReference type="InterPro" id="IPR002895">
    <property type="entry name" value="Paramecium_SA"/>
</dbReference>
<evidence type="ECO:0000256" key="3">
    <source>
        <dbReference type="ARBA" id="ARBA00023157"/>
    </source>
</evidence>
<comment type="caution">
    <text evidence="4">The sequence shown here is derived from an EMBL/GenBank/DDBJ whole genome shotgun (WGS) entry which is preliminary data.</text>
</comment>
<dbReference type="PANTHER" id="PTHR38934">
    <property type="entry name" value="HYPHALLY REGULATED CELL WALL PROTEIN 1"/>
    <property type="match status" value="1"/>
</dbReference>
<sequence>MDYEYSSDIECSQVLIKNKCTTDGKQCVNRNQCQDVIDKAGCTYSINFQDCIWLQNENRCVDKNCNSALTSFISHQQCQNYLQQCTNRIGGGCVNITTCNSISFEDACFYDQFNQDCLWDNMNKKCINLECSTFCGDGIVGDLEQCDDGNLLPYDGCYKCKFQCYYGCNNCIELRCQECDQGFQLNFDGSCTEICGDGFIVGLEECDDMNNIQNDGCYLCKFQCHQQCLDCIFGFCNQCAFGWEQYNNQCQSICGNGLLVEQFEQCDDGNNQDDDGCNSKCQIEKNWICFQSQINQITECKKDLKPKIILQNISQKKDSTQIIQLQFNQQLQLKNNTRFEDFIKINVTGNVEFHLIIEPIFAAQLYLTNIKKLILLMSPFNLLNLFLLMNKTKNSFNQLILQVQVLPLLYLYNSNQDQIILLLLIKL</sequence>
<name>A0A8S1QV65_9CILI</name>
<dbReference type="EMBL" id="CAJJDN010000118">
    <property type="protein sequence ID" value="CAD8118577.1"/>
    <property type="molecule type" value="Genomic_DNA"/>
</dbReference>
<dbReference type="SMART" id="SM00639">
    <property type="entry name" value="PSA"/>
    <property type="match status" value="2"/>
</dbReference>
<evidence type="ECO:0000313" key="4">
    <source>
        <dbReference type="EMBL" id="CAD8118577.1"/>
    </source>
</evidence>
<gene>
    <name evidence="4" type="ORF">PSON_ATCC_30995.1.T1180005</name>
</gene>
<keyword evidence="2" id="KW-0677">Repeat</keyword>
<proteinExistence type="predicted"/>
<dbReference type="PANTHER" id="PTHR38934:SF6">
    <property type="entry name" value="CHROMOSOME UNDETERMINED SCAFFOLD_176, WHOLE GENOME SHOTGUN SEQUENCE"/>
    <property type="match status" value="1"/>
</dbReference>
<dbReference type="Proteomes" id="UP000692954">
    <property type="component" value="Unassembled WGS sequence"/>
</dbReference>
<dbReference type="OrthoDB" id="536211at2759"/>
<evidence type="ECO:0000256" key="2">
    <source>
        <dbReference type="ARBA" id="ARBA00022737"/>
    </source>
</evidence>
<dbReference type="NCBIfam" id="TIGR02232">
    <property type="entry name" value="myxo_disulf_rpt"/>
    <property type="match status" value="3"/>
</dbReference>
<keyword evidence="1" id="KW-0732">Signal</keyword>
<protein>
    <submittedName>
        <fullName evidence="4">Uncharacterized protein</fullName>
    </submittedName>
</protein>
<accession>A0A8S1QV65</accession>
<dbReference type="AlphaFoldDB" id="A0A8S1QV65"/>
<dbReference type="InterPro" id="IPR011936">
    <property type="entry name" value="Myxo_disulph_rpt"/>
</dbReference>
<keyword evidence="5" id="KW-1185">Reference proteome</keyword>
<evidence type="ECO:0000313" key="5">
    <source>
        <dbReference type="Proteomes" id="UP000692954"/>
    </source>
</evidence>
<dbReference type="Pfam" id="PF13948">
    <property type="entry name" value="DUF4215"/>
    <property type="match status" value="2"/>
</dbReference>
<keyword evidence="3" id="KW-1015">Disulfide bond</keyword>
<reference evidence="4" key="1">
    <citation type="submission" date="2021-01" db="EMBL/GenBank/DDBJ databases">
        <authorList>
            <consortium name="Genoscope - CEA"/>
            <person name="William W."/>
        </authorList>
    </citation>
    <scope>NUCLEOTIDE SEQUENCE</scope>
</reference>